<feature type="chain" id="PRO_5016994020" description="DUF1318 domain-containing protein" evidence="1">
    <location>
        <begin position="23"/>
        <end position="114"/>
    </location>
</feature>
<gene>
    <name evidence="3" type="ORF">DET51_101376</name>
    <name evidence="2" type="ORF">DET64_101377</name>
</gene>
<dbReference type="AlphaFoldDB" id="A0A368VBF4"/>
<dbReference type="EMBL" id="QPJB01000001">
    <property type="protein sequence ID" value="RCW38033.1"/>
    <property type="molecule type" value="Genomic_DNA"/>
</dbReference>
<name>A0A368VBF4_MARNT</name>
<accession>A0A368VBF4</accession>
<dbReference type="InterPro" id="IPR008309">
    <property type="entry name" value="YdbL"/>
</dbReference>
<evidence type="ECO:0000313" key="2">
    <source>
        <dbReference type="EMBL" id="RBP77187.1"/>
    </source>
</evidence>
<organism evidence="3 4">
    <name type="scientific">Marinobacter nauticus</name>
    <name type="common">Marinobacter hydrocarbonoclasticus</name>
    <name type="synonym">Marinobacter aquaeolei</name>
    <dbReference type="NCBI Taxonomy" id="2743"/>
    <lineage>
        <taxon>Bacteria</taxon>
        <taxon>Pseudomonadati</taxon>
        <taxon>Pseudomonadota</taxon>
        <taxon>Gammaproteobacteria</taxon>
        <taxon>Pseudomonadales</taxon>
        <taxon>Marinobacteraceae</taxon>
        <taxon>Marinobacter</taxon>
    </lineage>
</organism>
<keyword evidence="1" id="KW-0732">Signal</keyword>
<protein>
    <recommendedName>
        <fullName evidence="6">DUF1318 domain-containing protein</fullName>
    </recommendedName>
</protein>
<evidence type="ECO:0000313" key="4">
    <source>
        <dbReference type="Proteomes" id="UP000252795"/>
    </source>
</evidence>
<evidence type="ECO:0000256" key="1">
    <source>
        <dbReference type="SAM" id="SignalP"/>
    </source>
</evidence>
<dbReference type="Proteomes" id="UP000253065">
    <property type="component" value="Unassembled WGS sequence"/>
</dbReference>
<feature type="signal peptide" evidence="1">
    <location>
        <begin position="1"/>
        <end position="22"/>
    </location>
</feature>
<evidence type="ECO:0000313" key="5">
    <source>
        <dbReference type="Proteomes" id="UP000253065"/>
    </source>
</evidence>
<sequence length="114" mass="12354">MKRLIQLGAFVLALAVAIPALAMGLEEAKQKLDTAKQQGLVGETPTGYLDVVRAEGDAQAVVKAINQARRDEYTRIAEKHDIPVTQVETVAGQKAMEKTPAGQFVLINGKWVKK</sequence>
<dbReference type="Proteomes" id="UP000252795">
    <property type="component" value="Unassembled WGS sequence"/>
</dbReference>
<dbReference type="EMBL" id="QNSA01000001">
    <property type="protein sequence ID" value="RBP77187.1"/>
    <property type="molecule type" value="Genomic_DNA"/>
</dbReference>
<dbReference type="RefSeq" id="WP_023010501.1">
    <property type="nucleotide sequence ID" value="NZ_JAHVHZ010000005.1"/>
</dbReference>
<evidence type="ECO:0000313" key="3">
    <source>
        <dbReference type="EMBL" id="RCW38033.1"/>
    </source>
</evidence>
<dbReference type="PIRSF" id="PIRSF025560">
    <property type="entry name" value="UCP025560"/>
    <property type="match status" value="1"/>
</dbReference>
<proteinExistence type="predicted"/>
<evidence type="ECO:0008006" key="6">
    <source>
        <dbReference type="Google" id="ProtNLM"/>
    </source>
</evidence>
<comment type="caution">
    <text evidence="3">The sequence shown here is derived from an EMBL/GenBank/DDBJ whole genome shotgun (WGS) entry which is preliminary data.</text>
</comment>
<keyword evidence="5" id="KW-1185">Reference proteome</keyword>
<reference evidence="3 4" key="1">
    <citation type="submission" date="2018-07" db="EMBL/GenBank/DDBJ databases">
        <title>Freshwater and sediment microbial communities from various areas in North America, analyzing microbe dynamics in response to fracking.</title>
        <authorList>
            <person name="Lamendella R."/>
        </authorList>
    </citation>
    <scope>NUCLEOTIDE SEQUENCE [LARGE SCALE GENOMIC DNA]</scope>
    <source>
        <strain evidence="3 4">114E</strain>
        <strain evidence="2 5">114E_o</strain>
    </source>
</reference>
<dbReference type="Pfam" id="PF07027">
    <property type="entry name" value="DUF1318"/>
    <property type="match status" value="1"/>
</dbReference>